<evidence type="ECO:0000313" key="3">
    <source>
        <dbReference type="EMBL" id="KAF2756829.1"/>
    </source>
</evidence>
<dbReference type="EMBL" id="ML996574">
    <property type="protein sequence ID" value="KAF2756829.1"/>
    <property type="molecule type" value="Genomic_DNA"/>
</dbReference>
<dbReference type="OrthoDB" id="194358at2759"/>
<feature type="domain" description="Heterokaryon incompatibility" evidence="2">
    <location>
        <begin position="47"/>
        <end position="217"/>
    </location>
</feature>
<reference evidence="3" key="1">
    <citation type="journal article" date="2020" name="Stud. Mycol.">
        <title>101 Dothideomycetes genomes: a test case for predicting lifestyles and emergence of pathogens.</title>
        <authorList>
            <person name="Haridas S."/>
            <person name="Albert R."/>
            <person name="Binder M."/>
            <person name="Bloem J."/>
            <person name="Labutti K."/>
            <person name="Salamov A."/>
            <person name="Andreopoulos B."/>
            <person name="Baker S."/>
            <person name="Barry K."/>
            <person name="Bills G."/>
            <person name="Bluhm B."/>
            <person name="Cannon C."/>
            <person name="Castanera R."/>
            <person name="Culley D."/>
            <person name="Daum C."/>
            <person name="Ezra D."/>
            <person name="Gonzalez J."/>
            <person name="Henrissat B."/>
            <person name="Kuo A."/>
            <person name="Liang C."/>
            <person name="Lipzen A."/>
            <person name="Lutzoni F."/>
            <person name="Magnuson J."/>
            <person name="Mondo S."/>
            <person name="Nolan M."/>
            <person name="Ohm R."/>
            <person name="Pangilinan J."/>
            <person name="Park H.-J."/>
            <person name="Ramirez L."/>
            <person name="Alfaro M."/>
            <person name="Sun H."/>
            <person name="Tritt A."/>
            <person name="Yoshinaga Y."/>
            <person name="Zwiers L.-H."/>
            <person name="Turgeon B."/>
            <person name="Goodwin S."/>
            <person name="Spatafora J."/>
            <person name="Crous P."/>
            <person name="Grigoriev I."/>
        </authorList>
    </citation>
    <scope>NUCLEOTIDE SEQUENCE</scope>
    <source>
        <strain evidence="3">CBS 121739</strain>
    </source>
</reference>
<dbReference type="InterPro" id="IPR010730">
    <property type="entry name" value="HET"/>
</dbReference>
<evidence type="ECO:0000259" key="2">
    <source>
        <dbReference type="Pfam" id="PF06985"/>
    </source>
</evidence>
<dbReference type="InterPro" id="IPR052895">
    <property type="entry name" value="HetReg/Transcr_Mod"/>
</dbReference>
<gene>
    <name evidence="3" type="ORF">EJ05DRAFT_501381</name>
</gene>
<accession>A0A6A6W3U6</accession>
<protein>
    <submittedName>
        <fullName evidence="3">HET-domain-containing protein</fullName>
    </submittedName>
</protein>
<name>A0A6A6W3U6_9PEZI</name>
<organism evidence="3 4">
    <name type="scientific">Pseudovirgaria hyperparasitica</name>
    <dbReference type="NCBI Taxonomy" id="470096"/>
    <lineage>
        <taxon>Eukaryota</taxon>
        <taxon>Fungi</taxon>
        <taxon>Dikarya</taxon>
        <taxon>Ascomycota</taxon>
        <taxon>Pezizomycotina</taxon>
        <taxon>Dothideomycetes</taxon>
        <taxon>Dothideomycetes incertae sedis</taxon>
        <taxon>Acrospermales</taxon>
        <taxon>Acrospermaceae</taxon>
        <taxon>Pseudovirgaria</taxon>
    </lineage>
</organism>
<dbReference type="AlphaFoldDB" id="A0A6A6W3U6"/>
<evidence type="ECO:0000313" key="4">
    <source>
        <dbReference type="Proteomes" id="UP000799437"/>
    </source>
</evidence>
<proteinExistence type="predicted"/>
<dbReference type="PANTHER" id="PTHR24148">
    <property type="entry name" value="ANKYRIN REPEAT DOMAIN-CONTAINING PROTEIN 39 HOMOLOG-RELATED"/>
    <property type="match status" value="1"/>
</dbReference>
<feature type="region of interest" description="Disordered" evidence="1">
    <location>
        <begin position="314"/>
        <end position="341"/>
    </location>
</feature>
<sequence length="650" mass="72980">MASQDSVYRPLPKGVDAIRILTVKPEQFPAPLNCELRVAAFSERPKYAALSYTWGDSHSESFSAFRKLKVSIQGRHWNLAHRVEYVELGTITINGMDVPVQNNVNIALRHLRSATQPLSLWVDAVCINQGDVAEVNAQVAMMSFIYTRAVKVAAWIGFPTSDWQISAREWSSGQTRAFSDVIAGNAKRFMWSAEPDHNELTRIAESAYWTRLWIVQEMCLAADVVFVYGAKIWSFEHIKAWASMRSAQVLKEHSKSIIKVDQVNVFATMLDCITARNQRFSEDMQLEQLVERFSKCSCSEPRDRVYGLMGLANDTKSSAQPHTTRKTPSESTPDPDGWDDPGDMTIQIDYTRSFFDIWKDVIHHRLAQGPGGSRYYSNPKAERHMSLVRFAGVVQAALNGKVEEELRTGGTSISQDLIHAPLNIRVLGFVCSTIAHIDTSHSSLFGSFSAQQAWHGSWTRLQREMHRWDLVTLREKDRGYMSKICEYTDDDLGRIRDISSPRVLAWPWKEENPIDCGNDTRSSPAQGLDEEPRICLGTNNFIGLAPRSAKVGDVIVRFINCNAALVMRRLSARKRKKSESLPSTIGKSYTLIGRADVASKVNAELSAAPESPAQMMGKSTDLLYVDLNFHLLQLITAGISTKAEFKPREA</sequence>
<dbReference type="RefSeq" id="XP_033599280.1">
    <property type="nucleotide sequence ID" value="XM_033747111.1"/>
</dbReference>
<dbReference type="Pfam" id="PF06985">
    <property type="entry name" value="HET"/>
    <property type="match status" value="1"/>
</dbReference>
<dbReference type="PANTHER" id="PTHR24148:SF64">
    <property type="entry name" value="HETEROKARYON INCOMPATIBILITY DOMAIN-CONTAINING PROTEIN"/>
    <property type="match status" value="1"/>
</dbReference>
<keyword evidence="4" id="KW-1185">Reference proteome</keyword>
<dbReference type="GeneID" id="54488165"/>
<dbReference type="Proteomes" id="UP000799437">
    <property type="component" value="Unassembled WGS sequence"/>
</dbReference>
<evidence type="ECO:0000256" key="1">
    <source>
        <dbReference type="SAM" id="MobiDB-lite"/>
    </source>
</evidence>